<comment type="similarity">
    <text evidence="1 3">Belongs to the short-chain dehydrogenases/reductases (SDR) family.</text>
</comment>
<dbReference type="Proteomes" id="UP000184016">
    <property type="component" value="Unassembled WGS sequence"/>
</dbReference>
<keyword evidence="2" id="KW-0560">Oxidoreductase</keyword>
<dbReference type="AlphaFoldDB" id="A0A1M6KYZ1"/>
<dbReference type="Gene3D" id="3.40.50.720">
    <property type="entry name" value="NAD(P)-binding Rossmann-like Domain"/>
    <property type="match status" value="1"/>
</dbReference>
<dbReference type="PRINTS" id="PR00080">
    <property type="entry name" value="SDRFAMILY"/>
</dbReference>
<dbReference type="EMBL" id="FRAF01000002">
    <property type="protein sequence ID" value="SHJ64062.1"/>
    <property type="molecule type" value="Genomic_DNA"/>
</dbReference>
<dbReference type="SUPFAM" id="SSF51735">
    <property type="entry name" value="NAD(P)-binding Rossmann-fold domains"/>
    <property type="match status" value="1"/>
</dbReference>
<protein>
    <submittedName>
        <fullName evidence="4">NADP-dependent 3-hydroxy acid dehydrogenase YdfG</fullName>
    </submittedName>
</protein>
<dbReference type="PROSITE" id="PS00061">
    <property type="entry name" value="ADH_SHORT"/>
    <property type="match status" value="1"/>
</dbReference>
<dbReference type="InterPro" id="IPR036291">
    <property type="entry name" value="NAD(P)-bd_dom_sf"/>
</dbReference>
<dbReference type="GO" id="GO:0016616">
    <property type="term" value="F:oxidoreductase activity, acting on the CH-OH group of donors, NAD or NADP as acceptor"/>
    <property type="evidence" value="ECO:0007669"/>
    <property type="project" value="UniProtKB-ARBA"/>
</dbReference>
<proteinExistence type="inferred from homology"/>
<evidence type="ECO:0000256" key="1">
    <source>
        <dbReference type="ARBA" id="ARBA00006484"/>
    </source>
</evidence>
<reference evidence="5" key="1">
    <citation type="submission" date="2016-11" db="EMBL/GenBank/DDBJ databases">
        <authorList>
            <person name="Varghese N."/>
            <person name="Submissions S."/>
        </authorList>
    </citation>
    <scope>NUCLEOTIDE SEQUENCE [LARGE SCALE GENOMIC DNA]</scope>
    <source>
        <strain evidence="5">USBA-503</strain>
    </source>
</reference>
<organism evidence="4 5">
    <name type="scientific">Alicyclobacillus tolerans</name>
    <dbReference type="NCBI Taxonomy" id="90970"/>
    <lineage>
        <taxon>Bacteria</taxon>
        <taxon>Bacillati</taxon>
        <taxon>Bacillota</taxon>
        <taxon>Bacilli</taxon>
        <taxon>Bacillales</taxon>
        <taxon>Alicyclobacillaceae</taxon>
        <taxon>Alicyclobacillus</taxon>
    </lineage>
</organism>
<evidence type="ECO:0000313" key="5">
    <source>
        <dbReference type="Proteomes" id="UP000184016"/>
    </source>
</evidence>
<gene>
    <name evidence="4" type="ORF">SAMN05443507_10251</name>
</gene>
<dbReference type="OrthoDB" id="9775296at2"/>
<sequence>MGFQGQNRVAVITGASSGIGEAIAYGMAEAGFRLALGARRKERLEQVAQQIAERWKTEVYIAELDVTRRESAEAFVKGVVGHFQQVNILVNNAGLARGTAHVAEVTDETDWQEMLETNVMGVLRMTRLFLPHIQTSSSGHIINIGSIAGHEAYAGGSVYCGSKFAVRAITDALRQELLGQPIRVSTIDPGMVETEFSVVRYHGDKSKADAVYAGMQPLTASDIADCVVYTATRPQHVNIDMIVVKPTDQAGAGKVARHPVQE</sequence>
<dbReference type="InterPro" id="IPR002347">
    <property type="entry name" value="SDR_fam"/>
</dbReference>
<evidence type="ECO:0000256" key="2">
    <source>
        <dbReference type="ARBA" id="ARBA00023002"/>
    </source>
</evidence>
<dbReference type="PANTHER" id="PTHR42901:SF1">
    <property type="entry name" value="ALCOHOL DEHYDROGENASE"/>
    <property type="match status" value="1"/>
</dbReference>
<dbReference type="FunFam" id="3.40.50.720:FF:000047">
    <property type="entry name" value="NADP-dependent L-serine/L-allo-threonine dehydrogenase"/>
    <property type="match status" value="1"/>
</dbReference>
<dbReference type="PANTHER" id="PTHR42901">
    <property type="entry name" value="ALCOHOL DEHYDROGENASE"/>
    <property type="match status" value="1"/>
</dbReference>
<dbReference type="InterPro" id="IPR020904">
    <property type="entry name" value="Sc_DH/Rdtase_CS"/>
</dbReference>
<accession>A0A1M6KYZ1</accession>
<dbReference type="Pfam" id="PF00106">
    <property type="entry name" value="adh_short"/>
    <property type="match status" value="1"/>
</dbReference>
<evidence type="ECO:0000313" key="4">
    <source>
        <dbReference type="EMBL" id="SHJ64062.1"/>
    </source>
</evidence>
<dbReference type="PRINTS" id="PR00081">
    <property type="entry name" value="GDHRDH"/>
</dbReference>
<keyword evidence="5" id="KW-1185">Reference proteome</keyword>
<name>A0A1M6KYZ1_9BACL</name>
<evidence type="ECO:0000256" key="3">
    <source>
        <dbReference type="RuleBase" id="RU000363"/>
    </source>
</evidence>
<dbReference type="RefSeq" id="WP_072872814.1">
    <property type="nucleotide sequence ID" value="NZ_FRAF01000002.1"/>
</dbReference>
<dbReference type="STRING" id="1830138.SAMN05443507_10251"/>